<name>A0A0G3IJ14_9BURK</name>
<dbReference type="InterPro" id="IPR018733">
    <property type="entry name" value="DUF2274"/>
</dbReference>
<dbReference type="RefSeq" id="WP_052654828.1">
    <property type="nucleotide sequence ID" value="NZ_CP011521.2"/>
</dbReference>
<dbReference type="OrthoDB" id="9103407at2"/>
<protein>
    <recommendedName>
        <fullName evidence="3">DUF2274 domain-containing protein</fullName>
    </recommendedName>
</protein>
<organism evidence="1 2">
    <name type="scientific">Pandoraea oxalativorans</name>
    <dbReference type="NCBI Taxonomy" id="573737"/>
    <lineage>
        <taxon>Bacteria</taxon>
        <taxon>Pseudomonadati</taxon>
        <taxon>Pseudomonadota</taxon>
        <taxon>Betaproteobacteria</taxon>
        <taxon>Burkholderiales</taxon>
        <taxon>Burkholderiaceae</taxon>
        <taxon>Pandoraea</taxon>
    </lineage>
</organism>
<dbReference type="PATRIC" id="fig|573737.6.peg.6239"/>
<dbReference type="AlphaFoldDB" id="A0A0G3IJ14"/>
<keyword evidence="2" id="KW-1185">Reference proteome</keyword>
<dbReference type="KEGG" id="pox:MB84_30730"/>
<evidence type="ECO:0000313" key="1">
    <source>
        <dbReference type="EMBL" id="AKK25100.1"/>
    </source>
</evidence>
<geneLocation type="plasmid" evidence="1 2">
    <name>pPO70-4</name>
</geneLocation>
<accession>A0A0G3IJ14</accession>
<gene>
    <name evidence="1" type="ORF">MB84_30730</name>
</gene>
<dbReference type="Pfam" id="PF10038">
    <property type="entry name" value="DUF2274"/>
    <property type="match status" value="1"/>
</dbReference>
<reference evidence="1" key="1">
    <citation type="submission" date="2016-06" db="EMBL/GenBank/DDBJ databases">
        <title>Pandoraea oxalativorans DSM 23570 Genome Sequencing.</title>
        <authorList>
            <person name="Ee R."/>
            <person name="Lim Y.-L."/>
            <person name="Yong D."/>
            <person name="Yin W.-F."/>
            <person name="Chan K.-G."/>
        </authorList>
    </citation>
    <scope>NUCLEOTIDE SEQUENCE</scope>
    <source>
        <strain evidence="1">DSM 23570</strain>
        <plasmid evidence="1">pPO70-4</plasmid>
    </source>
</reference>
<sequence>MTQKSPRSSSPRLMLPIVKREPEKTKLQMNLPQAIHTELRDYQRAYQEMNEVEISLDFIIEHILIQHMKRDKAFQTWKVTKAGKLNET</sequence>
<evidence type="ECO:0008006" key="3">
    <source>
        <dbReference type="Google" id="ProtNLM"/>
    </source>
</evidence>
<evidence type="ECO:0000313" key="2">
    <source>
        <dbReference type="Proteomes" id="UP000035050"/>
    </source>
</evidence>
<keyword evidence="1" id="KW-0614">Plasmid</keyword>
<proteinExistence type="predicted"/>
<dbReference type="Proteomes" id="UP000035050">
    <property type="component" value="Plasmid pPO70-4"/>
</dbReference>
<dbReference type="EMBL" id="CP011521">
    <property type="protein sequence ID" value="AKK25100.1"/>
    <property type="molecule type" value="Genomic_DNA"/>
</dbReference>